<reference evidence="2 3" key="1">
    <citation type="submission" date="2019-07" db="EMBL/GenBank/DDBJ databases">
        <authorList>
            <person name="Huq M.A."/>
        </authorList>
    </citation>
    <scope>NUCLEOTIDE SEQUENCE [LARGE SCALE GENOMIC DNA]</scope>
    <source>
        <strain evidence="2 3">MAH-19</strain>
    </source>
</reference>
<keyword evidence="1" id="KW-0732">Signal</keyword>
<comment type="caution">
    <text evidence="2">The sequence shown here is derived from an EMBL/GenBank/DDBJ whole genome shotgun (WGS) entry which is preliminary data.</text>
</comment>
<organism evidence="2 3">
    <name type="scientific">Mucilaginibacter corticis</name>
    <dbReference type="NCBI Taxonomy" id="2597670"/>
    <lineage>
        <taxon>Bacteria</taxon>
        <taxon>Pseudomonadati</taxon>
        <taxon>Bacteroidota</taxon>
        <taxon>Sphingobacteriia</taxon>
        <taxon>Sphingobacteriales</taxon>
        <taxon>Sphingobacteriaceae</taxon>
        <taxon>Mucilaginibacter</taxon>
    </lineage>
</organism>
<sequence>MKKIYSIITLLFLTTIALTANAQDDFSALIKSSPGDATKLFNAYGAPLFKGFGVGLNSGWNNTAKTKKFLHFDVRISVAVAEAPTSDKTFDVTKLGLSKNLTLDNSSPTNIAQTFAGDKNAAQPVMSINDNTGKSTGTTFQLPQGVIKYVPAPNVQLTIGLVRNTDLTIRATPTIKISDDAGSVGVFGFGIKHDLTQYLIKKGAIRPFDLAFAVNYNRIKYTKTLDVQPDGTTGPSADFSTQHIDAALSGFNLQAIISKKFLFFTPFVSVGYQTASTNLNVLGNYPVQSTDEGQNDKYVVITDPVHINQTSISGLRGDLGFQIDLGIRIYASYSISGGGYNSANAGIGFGF</sequence>
<dbReference type="InterPro" id="IPR046495">
    <property type="entry name" value="DUF6588"/>
</dbReference>
<dbReference type="OrthoDB" id="9775382at2"/>
<keyword evidence="3" id="KW-1185">Reference proteome</keyword>
<dbReference type="EMBL" id="VLPK01000004">
    <property type="protein sequence ID" value="TSJ38612.1"/>
    <property type="molecule type" value="Genomic_DNA"/>
</dbReference>
<gene>
    <name evidence="2" type="ORF">FO440_19045</name>
</gene>
<evidence type="ECO:0008006" key="4">
    <source>
        <dbReference type="Google" id="ProtNLM"/>
    </source>
</evidence>
<evidence type="ECO:0000313" key="2">
    <source>
        <dbReference type="EMBL" id="TSJ38612.1"/>
    </source>
</evidence>
<protein>
    <recommendedName>
        <fullName evidence="4">Autotransporter outer membrane beta-barrel domain-containing protein</fullName>
    </recommendedName>
</protein>
<name>A0A556MFL8_9SPHI</name>
<evidence type="ECO:0000256" key="1">
    <source>
        <dbReference type="SAM" id="SignalP"/>
    </source>
</evidence>
<evidence type="ECO:0000313" key="3">
    <source>
        <dbReference type="Proteomes" id="UP000318733"/>
    </source>
</evidence>
<dbReference type="AlphaFoldDB" id="A0A556MFL8"/>
<dbReference type="Pfam" id="PF20230">
    <property type="entry name" value="DUF6588"/>
    <property type="match status" value="1"/>
</dbReference>
<feature type="signal peptide" evidence="1">
    <location>
        <begin position="1"/>
        <end position="22"/>
    </location>
</feature>
<dbReference type="RefSeq" id="WP_144249894.1">
    <property type="nucleotide sequence ID" value="NZ_VLPK01000004.1"/>
</dbReference>
<dbReference type="Proteomes" id="UP000318733">
    <property type="component" value="Unassembled WGS sequence"/>
</dbReference>
<feature type="chain" id="PRO_5021765724" description="Autotransporter outer membrane beta-barrel domain-containing protein" evidence="1">
    <location>
        <begin position="23"/>
        <end position="351"/>
    </location>
</feature>
<accession>A0A556MFL8</accession>
<proteinExistence type="predicted"/>